<dbReference type="Pfam" id="PF13359">
    <property type="entry name" value="DDE_Tnp_4"/>
    <property type="match status" value="1"/>
</dbReference>
<gene>
    <name evidence="8" type="ORF">g.59084</name>
</gene>
<keyword evidence="3 6" id="KW-0863">Zinc-finger</keyword>
<evidence type="ECO:0000313" key="8">
    <source>
        <dbReference type="EMBL" id="MBY26243.1"/>
    </source>
</evidence>
<reference evidence="8" key="1">
    <citation type="submission" date="2018-04" db="EMBL/GenBank/DDBJ databases">
        <title>Transcriptome of Schizaphis graminum biotype I.</title>
        <authorList>
            <person name="Scully E.D."/>
            <person name="Geib S.M."/>
            <person name="Palmer N.A."/>
            <person name="Koch K."/>
            <person name="Bradshaw J."/>
            <person name="Heng-Moss T."/>
            <person name="Sarath G."/>
        </authorList>
    </citation>
    <scope>NUCLEOTIDE SEQUENCE</scope>
</reference>
<dbReference type="InterPro" id="IPR006612">
    <property type="entry name" value="THAP_Znf"/>
</dbReference>
<name>A0A2S2P9W3_SCHGA</name>
<keyword evidence="2" id="KW-0479">Metal-binding</keyword>
<dbReference type="Pfam" id="PF05485">
    <property type="entry name" value="THAP"/>
    <property type="match status" value="1"/>
</dbReference>
<evidence type="ECO:0000256" key="6">
    <source>
        <dbReference type="PROSITE-ProRule" id="PRU00309"/>
    </source>
</evidence>
<keyword evidence="5 6" id="KW-0238">DNA-binding</keyword>
<dbReference type="SUPFAM" id="SSF57716">
    <property type="entry name" value="Glucocorticoid receptor-like (DNA-binding domain)"/>
    <property type="match status" value="1"/>
</dbReference>
<evidence type="ECO:0000256" key="5">
    <source>
        <dbReference type="ARBA" id="ARBA00023125"/>
    </source>
</evidence>
<dbReference type="InterPro" id="IPR027805">
    <property type="entry name" value="Transposase_HTH_dom"/>
</dbReference>
<proteinExistence type="predicted"/>
<protein>
    <recommendedName>
        <fullName evidence="7">THAP-type domain-containing protein</fullName>
    </recommendedName>
</protein>
<keyword evidence="4" id="KW-0862">Zinc</keyword>
<dbReference type="GO" id="GO:0008270">
    <property type="term" value="F:zinc ion binding"/>
    <property type="evidence" value="ECO:0007669"/>
    <property type="project" value="UniProtKB-KW"/>
</dbReference>
<dbReference type="EMBL" id="GGMR01013624">
    <property type="protein sequence ID" value="MBY26243.1"/>
    <property type="molecule type" value="Transcribed_RNA"/>
</dbReference>
<evidence type="ECO:0000256" key="3">
    <source>
        <dbReference type="ARBA" id="ARBA00022771"/>
    </source>
</evidence>
<dbReference type="InterPro" id="IPR027806">
    <property type="entry name" value="HARBI1_dom"/>
</dbReference>
<accession>A0A2S2P9W3</accession>
<evidence type="ECO:0000259" key="7">
    <source>
        <dbReference type="PROSITE" id="PS50950"/>
    </source>
</evidence>
<dbReference type="PANTHER" id="PTHR23080">
    <property type="entry name" value="THAP DOMAIN PROTEIN"/>
    <property type="match status" value="1"/>
</dbReference>
<dbReference type="Pfam" id="PF13613">
    <property type="entry name" value="HTH_Tnp_4"/>
    <property type="match status" value="1"/>
</dbReference>
<sequence>MPTLCAVFECLNKTTNKNLSFYRFPKVRKNVASDINALLLAQRKSWFNALHRSDVTDKQLDHMRICSLHFKMGKPAHYGDMKNPDWTPTLKMGYIKNSGKATTPNLQRYKRAENRTLLKPTKLFEESPNNNLNDQHNEDEKDEVIDAETGISCNTELTMNNISELELLKDKCHQLQRDVNFFNFSENSFLDRPTMFTYYAGLTMDVFKLILEAIKPGLTASNHRLTEFQKLLLCLMKLRLNLPFKDLGFRFNITCATASMIFRKVIILLEHMFKRLIYWPDREALRSTMPQSFFNVFGNSVAVILDCFEITIEKPSNLKARAQTWSSYKNKNTVKYLIAITPQGSISFISEGWGGRTSDKYITENSNLLNKLLPGDVVLADRGFTISESVGFHCATLKTPGFTKGLPQLHPCTIEETRKIASVRIHVERVIGLTRSKFKILNGPVQITTLKNQDDRTCLLDSIVTVCCILTNMCNSVVPLT</sequence>
<comment type="cofactor">
    <cofactor evidence="1">
        <name>a divalent metal cation</name>
        <dbReference type="ChEBI" id="CHEBI:60240"/>
    </cofactor>
</comment>
<organism evidence="8">
    <name type="scientific">Schizaphis graminum</name>
    <name type="common">Green bug aphid</name>
    <dbReference type="NCBI Taxonomy" id="13262"/>
    <lineage>
        <taxon>Eukaryota</taxon>
        <taxon>Metazoa</taxon>
        <taxon>Ecdysozoa</taxon>
        <taxon>Arthropoda</taxon>
        <taxon>Hexapoda</taxon>
        <taxon>Insecta</taxon>
        <taxon>Pterygota</taxon>
        <taxon>Neoptera</taxon>
        <taxon>Paraneoptera</taxon>
        <taxon>Hemiptera</taxon>
        <taxon>Sternorrhyncha</taxon>
        <taxon>Aphidomorpha</taxon>
        <taxon>Aphidoidea</taxon>
        <taxon>Aphididae</taxon>
        <taxon>Aphidini</taxon>
        <taxon>Schizaphis</taxon>
    </lineage>
</organism>
<evidence type="ECO:0000256" key="1">
    <source>
        <dbReference type="ARBA" id="ARBA00001968"/>
    </source>
</evidence>
<dbReference type="SMART" id="SM00980">
    <property type="entry name" value="THAP"/>
    <property type="match status" value="1"/>
</dbReference>
<evidence type="ECO:0000256" key="2">
    <source>
        <dbReference type="ARBA" id="ARBA00022723"/>
    </source>
</evidence>
<dbReference type="AlphaFoldDB" id="A0A2S2P9W3"/>
<dbReference type="GO" id="GO:0003677">
    <property type="term" value="F:DNA binding"/>
    <property type="evidence" value="ECO:0007669"/>
    <property type="project" value="UniProtKB-UniRule"/>
</dbReference>
<dbReference type="PROSITE" id="PS50950">
    <property type="entry name" value="ZF_THAP"/>
    <property type="match status" value="1"/>
</dbReference>
<feature type="domain" description="THAP-type" evidence="7">
    <location>
        <begin position="1"/>
        <end position="91"/>
    </location>
</feature>
<evidence type="ECO:0000256" key="4">
    <source>
        <dbReference type="ARBA" id="ARBA00022833"/>
    </source>
</evidence>